<dbReference type="PATRIC" id="fig|1379739.3.peg.2127"/>
<comment type="caution">
    <text evidence="2">The sequence shown here is derived from an EMBL/GenBank/DDBJ whole genome shotgun (WGS) entry which is preliminary data.</text>
</comment>
<proteinExistence type="predicted"/>
<dbReference type="Proteomes" id="UP000032250">
    <property type="component" value="Unassembled WGS sequence"/>
</dbReference>
<keyword evidence="2" id="KW-0489">Methyltransferase</keyword>
<evidence type="ECO:0000313" key="3">
    <source>
        <dbReference type="Proteomes" id="UP000032250"/>
    </source>
</evidence>
<gene>
    <name evidence="2" type="ORF">N495_08865</name>
</gene>
<protein>
    <submittedName>
        <fullName evidence="2">Methylase</fullName>
    </submittedName>
</protein>
<dbReference type="InterPro" id="IPR024301">
    <property type="entry name" value="Amidase_6"/>
</dbReference>
<dbReference type="HOGENOM" id="CLU_048731_2_0_9"/>
<evidence type="ECO:0000259" key="1">
    <source>
        <dbReference type="Pfam" id="PF12671"/>
    </source>
</evidence>
<dbReference type="EMBL" id="JXSU01000007">
    <property type="protein sequence ID" value="KIS23699.1"/>
    <property type="molecule type" value="Genomic_DNA"/>
</dbReference>
<dbReference type="GO" id="GO:0008168">
    <property type="term" value="F:methyltransferase activity"/>
    <property type="evidence" value="ECO:0007669"/>
    <property type="project" value="UniProtKB-KW"/>
</dbReference>
<dbReference type="OrthoDB" id="9812429at2"/>
<dbReference type="PANTHER" id="PTHR40032">
    <property type="entry name" value="EXPORTED PROTEIN-RELATED"/>
    <property type="match status" value="1"/>
</dbReference>
<dbReference type="GO" id="GO:0032259">
    <property type="term" value="P:methylation"/>
    <property type="evidence" value="ECO:0007669"/>
    <property type="project" value="UniProtKB-KW"/>
</dbReference>
<dbReference type="PANTHER" id="PTHR40032:SF1">
    <property type="entry name" value="EXPORTED PROTEIN"/>
    <property type="match status" value="1"/>
</dbReference>
<organism evidence="2 3">
    <name type="scientific">Clostridium botulinum B2 450</name>
    <dbReference type="NCBI Taxonomy" id="1379739"/>
    <lineage>
        <taxon>Bacteria</taxon>
        <taxon>Bacillati</taxon>
        <taxon>Bacillota</taxon>
        <taxon>Clostridia</taxon>
        <taxon>Eubacteriales</taxon>
        <taxon>Clostridiaceae</taxon>
        <taxon>Clostridium</taxon>
    </lineage>
</organism>
<accession>A0A0D1AKP9</accession>
<evidence type="ECO:0000313" key="2">
    <source>
        <dbReference type="EMBL" id="KIS23699.1"/>
    </source>
</evidence>
<dbReference type="AlphaFoldDB" id="A0A0D1AKP9"/>
<reference evidence="2 3" key="1">
    <citation type="submission" date="2014-06" db="EMBL/GenBank/DDBJ databases">
        <title>Genome characterization of distinct group I Clostridium botulinum lineages.</title>
        <authorList>
            <person name="Giordani F."/>
            <person name="Anselmo A."/>
            <person name="Fillo S."/>
            <person name="Palozzi A.M."/>
            <person name="Fortunato A."/>
            <person name="Gentile B."/>
            <person name="Ciammaruconi A."/>
            <person name="Anniballi F."/>
            <person name="De Medici D."/>
            <person name="Lista F."/>
        </authorList>
    </citation>
    <scope>NUCLEOTIDE SEQUENCE [LARGE SCALE GENOMIC DNA]</scope>
    <source>
        <strain evidence="2 3">B2 450</strain>
    </source>
</reference>
<dbReference type="RefSeq" id="WP_003486100.1">
    <property type="nucleotide sequence ID" value="NZ_JXSU01000007.1"/>
</dbReference>
<sequence length="177" mass="20704">MNWRIKKQNRYLREKAVAYATTYALNPNPQYRYLPIVNNSSGDCTNFISQCLLAGGAPMNFNSEYPWWYKHNNTINVMDDTWSICWAVAHSLYYYLKVNQEKGSFGAKGLEVYNENELNIGDLVFFEDNNNRIFHSTIITSFQGKEPLISQHTFNDLNIPIKTSWKYIKPHFLKISL</sequence>
<keyword evidence="2" id="KW-0808">Transferase</keyword>
<feature type="domain" description="Putative amidase" evidence="1">
    <location>
        <begin position="11"/>
        <end position="167"/>
    </location>
</feature>
<dbReference type="Pfam" id="PF12671">
    <property type="entry name" value="Amidase_6"/>
    <property type="match status" value="1"/>
</dbReference>
<name>A0A0D1AKP9_CLOBO</name>